<dbReference type="EMBL" id="CAKKNE010000006">
    <property type="protein sequence ID" value="CAH0379632.1"/>
    <property type="molecule type" value="Genomic_DNA"/>
</dbReference>
<dbReference type="PRINTS" id="PR00406">
    <property type="entry name" value="CYTB5RDTASE"/>
</dbReference>
<comment type="cofactor">
    <cofactor evidence="1 6">
        <name>FAD</name>
        <dbReference type="ChEBI" id="CHEBI:57692"/>
    </cofactor>
</comment>
<dbReference type="SUPFAM" id="SSF52343">
    <property type="entry name" value="Ferredoxin reductase-like, C-terminal NADP-linked domain"/>
    <property type="match status" value="1"/>
</dbReference>
<dbReference type="InterPro" id="IPR008333">
    <property type="entry name" value="Cbr1-like_FAD-bd_dom"/>
</dbReference>
<dbReference type="AlphaFoldDB" id="A0A8J2T344"/>
<dbReference type="GO" id="GO:0090524">
    <property type="term" value="F:cytochrome-b5 reductase activity, acting on NADH"/>
    <property type="evidence" value="ECO:0007669"/>
    <property type="project" value="UniProtKB-EC"/>
</dbReference>
<feature type="binding site" evidence="6">
    <location>
        <position position="114"/>
    </location>
    <ligand>
        <name>FAD</name>
        <dbReference type="ChEBI" id="CHEBI:57692"/>
    </ligand>
</feature>
<feature type="binding site" evidence="6">
    <location>
        <position position="182"/>
    </location>
    <ligand>
        <name>FAD</name>
        <dbReference type="ChEBI" id="CHEBI:57692"/>
    </ligand>
</feature>
<feature type="domain" description="FAD-binding FR-type" evidence="7">
    <location>
        <begin position="59"/>
        <end position="165"/>
    </location>
</feature>
<dbReference type="Gene3D" id="3.40.50.80">
    <property type="entry name" value="Nucleotide-binding domain of ferredoxin-NADP reductase (FNR) module"/>
    <property type="match status" value="1"/>
</dbReference>
<evidence type="ECO:0000256" key="6">
    <source>
        <dbReference type="PIRSR" id="PIRSR601834-1"/>
    </source>
</evidence>
<evidence type="ECO:0000256" key="4">
    <source>
        <dbReference type="ARBA" id="ARBA00022827"/>
    </source>
</evidence>
<gene>
    <name evidence="8" type="ORF">PECAL_6P12600</name>
</gene>
<dbReference type="SUPFAM" id="SSF63380">
    <property type="entry name" value="Riboflavin synthase domain-like"/>
    <property type="match status" value="1"/>
</dbReference>
<feature type="binding site" evidence="6">
    <location>
        <position position="132"/>
    </location>
    <ligand>
        <name>FAD</name>
        <dbReference type="ChEBI" id="CHEBI:57692"/>
    </ligand>
</feature>
<dbReference type="InterPro" id="IPR001433">
    <property type="entry name" value="OxRdtase_FAD/NAD-bd"/>
</dbReference>
<keyword evidence="9" id="KW-1185">Reference proteome</keyword>
<dbReference type="OrthoDB" id="432685at2759"/>
<feature type="binding site" evidence="6">
    <location>
        <position position="130"/>
    </location>
    <ligand>
        <name>FAD</name>
        <dbReference type="ChEBI" id="CHEBI:57692"/>
    </ligand>
</feature>
<evidence type="ECO:0000256" key="2">
    <source>
        <dbReference type="ARBA" id="ARBA00012011"/>
    </source>
</evidence>
<evidence type="ECO:0000256" key="1">
    <source>
        <dbReference type="ARBA" id="ARBA00001974"/>
    </source>
</evidence>
<feature type="binding site" evidence="6">
    <location>
        <position position="115"/>
    </location>
    <ligand>
        <name>FAD</name>
        <dbReference type="ChEBI" id="CHEBI:57692"/>
    </ligand>
</feature>
<dbReference type="FunFam" id="3.40.50.80:FF:000009">
    <property type="entry name" value="NADH-cytochrome b5 reductase"/>
    <property type="match status" value="1"/>
</dbReference>
<evidence type="ECO:0000256" key="3">
    <source>
        <dbReference type="ARBA" id="ARBA00022630"/>
    </source>
</evidence>
<feature type="binding site" evidence="6">
    <location>
        <position position="113"/>
    </location>
    <ligand>
        <name>FAD</name>
        <dbReference type="ChEBI" id="CHEBI:57692"/>
    </ligand>
</feature>
<evidence type="ECO:0000259" key="7">
    <source>
        <dbReference type="PROSITE" id="PS51384"/>
    </source>
</evidence>
<sequence>MSYRTLARGFPSRERLSSSSIKAVMAHFARALSRCGKIAGVAATSVATATFCDAAINKKDFTPLVVARNDKIGANVHKVTLAFPDPSDTLGMTCAGMLMVEGEKRDGSGTIARPYTPVTRDDTVGRMELVVKDYPGVGNVSSHVCSRKVGDTLRVKGCFTKIKVEANKWKRVGMVAGGSGLTPCLQVAEELLSLPDDKTKIDLIFCNKNEGDIFLKDHLDALAAKHDRFTVKYCVDKPLGMFWSWTGGLTGYVDADMVKAHLPPPSEGNIVMVCGPPPMYKAICGPKKFEKGKPPKQGPIDGVLKALGYTEAMCFKF</sequence>
<keyword evidence="4 6" id="KW-0274">FAD</keyword>
<evidence type="ECO:0000313" key="8">
    <source>
        <dbReference type="EMBL" id="CAH0379632.1"/>
    </source>
</evidence>
<dbReference type="InterPro" id="IPR017938">
    <property type="entry name" value="Riboflavin_synthase-like_b-brl"/>
</dbReference>
<dbReference type="Pfam" id="PF00970">
    <property type="entry name" value="FAD_binding_6"/>
    <property type="match status" value="1"/>
</dbReference>
<comment type="caution">
    <text evidence="8">The sequence shown here is derived from an EMBL/GenBank/DDBJ whole genome shotgun (WGS) entry which is preliminary data.</text>
</comment>
<dbReference type="PANTHER" id="PTHR19370:SF171">
    <property type="entry name" value="NADH-CYTOCHROME B5 REDUCTASE 2"/>
    <property type="match status" value="1"/>
</dbReference>
<evidence type="ECO:0000313" key="9">
    <source>
        <dbReference type="Proteomes" id="UP000789595"/>
    </source>
</evidence>
<protein>
    <recommendedName>
        <fullName evidence="2">cytochrome-b5 reductase</fullName>
        <ecNumber evidence="2">1.6.2.2</ecNumber>
    </recommendedName>
</protein>
<dbReference type="InterPro" id="IPR039261">
    <property type="entry name" value="FNR_nucleotide-bd"/>
</dbReference>
<dbReference type="EC" id="1.6.2.2" evidence="2"/>
<evidence type="ECO:0000256" key="5">
    <source>
        <dbReference type="ARBA" id="ARBA00023002"/>
    </source>
</evidence>
<dbReference type="Gene3D" id="2.40.30.10">
    <property type="entry name" value="Translation factors"/>
    <property type="match status" value="1"/>
</dbReference>
<proteinExistence type="predicted"/>
<dbReference type="InterPro" id="IPR001834">
    <property type="entry name" value="CBR-like"/>
</dbReference>
<feature type="binding site" evidence="6">
    <location>
        <position position="140"/>
    </location>
    <ligand>
        <name>FAD</name>
        <dbReference type="ChEBI" id="CHEBI:57692"/>
    </ligand>
</feature>
<keyword evidence="5" id="KW-0560">Oxidoreductase</keyword>
<feature type="binding site" evidence="6">
    <location>
        <position position="141"/>
    </location>
    <ligand>
        <name>FAD</name>
        <dbReference type="ChEBI" id="CHEBI:57692"/>
    </ligand>
</feature>
<accession>A0A8J2T344</accession>
<name>A0A8J2T344_9STRA</name>
<dbReference type="PROSITE" id="PS51384">
    <property type="entry name" value="FAD_FR"/>
    <property type="match status" value="1"/>
</dbReference>
<dbReference type="InterPro" id="IPR017927">
    <property type="entry name" value="FAD-bd_FR_type"/>
</dbReference>
<dbReference type="PANTHER" id="PTHR19370">
    <property type="entry name" value="NADH-CYTOCHROME B5 REDUCTASE"/>
    <property type="match status" value="1"/>
</dbReference>
<dbReference type="Proteomes" id="UP000789595">
    <property type="component" value="Unassembled WGS sequence"/>
</dbReference>
<dbReference type="Pfam" id="PF00175">
    <property type="entry name" value="NAD_binding_1"/>
    <property type="match status" value="1"/>
</dbReference>
<keyword evidence="3 6" id="KW-0285">Flavoprotein</keyword>
<dbReference type="CDD" id="cd06183">
    <property type="entry name" value="cyt_b5_reduct_like"/>
    <property type="match status" value="1"/>
</dbReference>
<reference evidence="8" key="1">
    <citation type="submission" date="2021-11" db="EMBL/GenBank/DDBJ databases">
        <authorList>
            <consortium name="Genoscope - CEA"/>
            <person name="William W."/>
        </authorList>
    </citation>
    <scope>NUCLEOTIDE SEQUENCE</scope>
</reference>
<organism evidence="8 9">
    <name type="scientific">Pelagomonas calceolata</name>
    <dbReference type="NCBI Taxonomy" id="35677"/>
    <lineage>
        <taxon>Eukaryota</taxon>
        <taxon>Sar</taxon>
        <taxon>Stramenopiles</taxon>
        <taxon>Ochrophyta</taxon>
        <taxon>Pelagophyceae</taxon>
        <taxon>Pelagomonadales</taxon>
        <taxon>Pelagomonadaceae</taxon>
        <taxon>Pelagomonas</taxon>
    </lineage>
</organism>